<comment type="caution">
    <text evidence="3">The sequence shown here is derived from an EMBL/GenBank/DDBJ whole genome shotgun (WGS) entry which is preliminary data.</text>
</comment>
<dbReference type="InterPro" id="IPR000259">
    <property type="entry name" value="Adhesion_dom_fimbrial"/>
</dbReference>
<dbReference type="Gene3D" id="2.60.40.3310">
    <property type="match status" value="1"/>
</dbReference>
<feature type="domain" description="Fimbrial-type adhesion" evidence="2">
    <location>
        <begin position="191"/>
        <end position="328"/>
    </location>
</feature>
<evidence type="ECO:0000313" key="3">
    <source>
        <dbReference type="EMBL" id="CAJ0786617.1"/>
    </source>
</evidence>
<evidence type="ECO:0000259" key="2">
    <source>
        <dbReference type="Pfam" id="PF00419"/>
    </source>
</evidence>
<dbReference type="RefSeq" id="WP_239497984.1">
    <property type="nucleotide sequence ID" value="NZ_CATZAT010000003.1"/>
</dbReference>
<accession>A0ABC8QBS3</accession>
<gene>
    <name evidence="3" type="ORF">LMG18096_01845</name>
</gene>
<dbReference type="SUPFAM" id="SSF49401">
    <property type="entry name" value="Bacterial adhesins"/>
    <property type="match status" value="1"/>
</dbReference>
<sequence length="329" mass="34232">MKGKTPSLLIMLFNSLLRHTRTALALSLLIGSVAPARALCSFDSGYSTGVMTYTLPSNLVVPRNATIGTVIWTSPLQTVPSTQKWGCNTYWMLGMVNAVGATANAATPSYLPIGNTGLAWVFETYNDIAYGISKPNNSYVMPGTPSFSIKIVAIGPIKAGASIQQGVLGSLSAGGDIAIYTIKAGNTVSVSALTCKTPGVTVKMGDKNYLSLFQGAGTTLAPVNFSIALNECPAGISKVSYQLVPNTQILDAARSVIALDADSTAKGVGLQLLTNAGNPLPLKTNIQFGGYSKLGGNFNLPLKAAYRQTESAVGPGTANSSVTFVMSYE</sequence>
<dbReference type="InterPro" id="IPR050263">
    <property type="entry name" value="Bact_Fimbrial_Adh_Pro"/>
</dbReference>
<dbReference type="AlphaFoldDB" id="A0ABC8QBS3"/>
<dbReference type="Proteomes" id="UP001189663">
    <property type="component" value="Unassembled WGS sequence"/>
</dbReference>
<proteinExistence type="predicted"/>
<dbReference type="Gene3D" id="2.60.40.1090">
    <property type="entry name" value="Fimbrial-type adhesion domain"/>
    <property type="match status" value="1"/>
</dbReference>
<protein>
    <recommendedName>
        <fullName evidence="2">Fimbrial-type adhesion domain-containing protein</fullName>
    </recommendedName>
</protein>
<organism evidence="3 4">
    <name type="scientific">Ralstonia holmesii</name>
    <dbReference type="NCBI Taxonomy" id="3058602"/>
    <lineage>
        <taxon>Bacteria</taxon>
        <taxon>Pseudomonadati</taxon>
        <taxon>Pseudomonadota</taxon>
        <taxon>Betaproteobacteria</taxon>
        <taxon>Burkholderiales</taxon>
        <taxon>Burkholderiaceae</taxon>
        <taxon>Ralstonia</taxon>
    </lineage>
</organism>
<name>A0ABC8QBS3_9RALS</name>
<evidence type="ECO:0000313" key="4">
    <source>
        <dbReference type="Proteomes" id="UP001189663"/>
    </source>
</evidence>
<evidence type="ECO:0000256" key="1">
    <source>
        <dbReference type="ARBA" id="ARBA00022729"/>
    </source>
</evidence>
<dbReference type="Pfam" id="PF00419">
    <property type="entry name" value="Fimbrial"/>
    <property type="match status" value="1"/>
</dbReference>
<dbReference type="PANTHER" id="PTHR33420:SF3">
    <property type="entry name" value="FIMBRIAL SUBUNIT ELFA"/>
    <property type="match status" value="1"/>
</dbReference>
<reference evidence="3 4" key="1">
    <citation type="submission" date="2023-07" db="EMBL/GenBank/DDBJ databases">
        <authorList>
            <person name="Peeters C."/>
        </authorList>
    </citation>
    <scope>NUCLEOTIDE SEQUENCE [LARGE SCALE GENOMIC DNA]</scope>
    <source>
        <strain evidence="3 4">LMG 18096</strain>
    </source>
</reference>
<dbReference type="PANTHER" id="PTHR33420">
    <property type="entry name" value="FIMBRIAL SUBUNIT ELFA-RELATED"/>
    <property type="match status" value="1"/>
</dbReference>
<dbReference type="InterPro" id="IPR008966">
    <property type="entry name" value="Adhesion_dom_sf"/>
</dbReference>
<dbReference type="EMBL" id="CATZAT010000003">
    <property type="protein sequence ID" value="CAJ0786617.1"/>
    <property type="molecule type" value="Genomic_DNA"/>
</dbReference>
<dbReference type="InterPro" id="IPR036937">
    <property type="entry name" value="Adhesion_dom_fimbrial_sf"/>
</dbReference>
<keyword evidence="4" id="KW-1185">Reference proteome</keyword>
<keyword evidence="1" id="KW-0732">Signal</keyword>